<gene>
    <name evidence="1" type="ORF">Rhe02_53140</name>
</gene>
<dbReference type="EMBL" id="BONY01000035">
    <property type="protein sequence ID" value="GIH07247.1"/>
    <property type="molecule type" value="Genomic_DNA"/>
</dbReference>
<keyword evidence="2" id="KW-1185">Reference proteome</keyword>
<sequence length="249" mass="25803">MLSLRRLPVLLAAVLLAAACESGPKVIADPPTGARDLVLRMVELPGMLPPGGGLTTPVVSVYGGGIAVVKTAGGLVQRQLTEAGVKKVSQAAADAGLAGKAAPGAPAGPDAPSVTFVVVSGGKRHVNLVVSPEGKIAALRDRLKDLDGFLGPDIGPEKSPYKPSRLAVWAQPQETSASPRKWELNDLATAGEGYEVGRCQVLTADAAEPFAGAKTGEFWRSGDATYYVIFRPMLPDEEKCPRVESLAVS</sequence>
<comment type="caution">
    <text evidence="1">The sequence shown here is derived from an EMBL/GenBank/DDBJ whole genome shotgun (WGS) entry which is preliminary data.</text>
</comment>
<dbReference type="PROSITE" id="PS51257">
    <property type="entry name" value="PROKAR_LIPOPROTEIN"/>
    <property type="match status" value="1"/>
</dbReference>
<organism evidence="1 2">
    <name type="scientific">Rhizocola hellebori</name>
    <dbReference type="NCBI Taxonomy" id="1392758"/>
    <lineage>
        <taxon>Bacteria</taxon>
        <taxon>Bacillati</taxon>
        <taxon>Actinomycetota</taxon>
        <taxon>Actinomycetes</taxon>
        <taxon>Micromonosporales</taxon>
        <taxon>Micromonosporaceae</taxon>
        <taxon>Rhizocola</taxon>
    </lineage>
</organism>
<dbReference type="Proteomes" id="UP000612899">
    <property type="component" value="Unassembled WGS sequence"/>
</dbReference>
<proteinExistence type="predicted"/>
<accession>A0A8J3QC59</accession>
<evidence type="ECO:0000313" key="1">
    <source>
        <dbReference type="EMBL" id="GIH07247.1"/>
    </source>
</evidence>
<protein>
    <submittedName>
        <fullName evidence="1">Uncharacterized protein</fullName>
    </submittedName>
</protein>
<evidence type="ECO:0000313" key="2">
    <source>
        <dbReference type="Proteomes" id="UP000612899"/>
    </source>
</evidence>
<dbReference type="AlphaFoldDB" id="A0A8J3QC59"/>
<name>A0A8J3QC59_9ACTN</name>
<reference evidence="1" key="1">
    <citation type="submission" date="2021-01" db="EMBL/GenBank/DDBJ databases">
        <title>Whole genome shotgun sequence of Rhizocola hellebori NBRC 109834.</title>
        <authorList>
            <person name="Komaki H."/>
            <person name="Tamura T."/>
        </authorList>
    </citation>
    <scope>NUCLEOTIDE SEQUENCE</scope>
    <source>
        <strain evidence="1">NBRC 109834</strain>
    </source>
</reference>